<keyword evidence="2" id="KW-0378">Hydrolase</keyword>
<feature type="signal peptide" evidence="1">
    <location>
        <begin position="1"/>
        <end position="22"/>
    </location>
</feature>
<dbReference type="GO" id="GO:0016787">
    <property type="term" value="F:hydrolase activity"/>
    <property type="evidence" value="ECO:0007669"/>
    <property type="project" value="UniProtKB-KW"/>
</dbReference>
<dbReference type="Gene3D" id="1.50.10.10">
    <property type="match status" value="1"/>
</dbReference>
<dbReference type="Pfam" id="PF06824">
    <property type="entry name" value="Glyco_hydro_125"/>
    <property type="match status" value="1"/>
</dbReference>
<dbReference type="PROSITE" id="PS51318">
    <property type="entry name" value="TAT"/>
    <property type="match status" value="1"/>
</dbReference>
<name>A0ABW8JTE7_9GAMM</name>
<dbReference type="InterPro" id="IPR006311">
    <property type="entry name" value="TAT_signal"/>
</dbReference>
<evidence type="ECO:0000313" key="3">
    <source>
        <dbReference type="Proteomes" id="UP001620460"/>
    </source>
</evidence>
<dbReference type="SUPFAM" id="SSF48208">
    <property type="entry name" value="Six-hairpin glycosidases"/>
    <property type="match status" value="1"/>
</dbReference>
<dbReference type="InterPro" id="IPR008313">
    <property type="entry name" value="GH125"/>
</dbReference>
<keyword evidence="3" id="KW-1185">Reference proteome</keyword>
<reference evidence="2 3" key="1">
    <citation type="submission" date="2020-10" db="EMBL/GenBank/DDBJ databases">
        <title>Phylogeny of dyella-like bacteria.</title>
        <authorList>
            <person name="Fu J."/>
        </authorList>
    </citation>
    <scope>NUCLEOTIDE SEQUENCE [LARGE SCALE GENOMIC DNA]</scope>
    <source>
        <strain evidence="2 3">Gsoil3046</strain>
    </source>
</reference>
<dbReference type="EMBL" id="JADIKM010000001">
    <property type="protein sequence ID" value="MFK2903082.1"/>
    <property type="molecule type" value="Genomic_DNA"/>
</dbReference>
<protein>
    <submittedName>
        <fullName evidence="2">Glycoside hydrolase family 125 protein</fullName>
    </submittedName>
</protein>
<feature type="chain" id="PRO_5045223679" evidence="1">
    <location>
        <begin position="23"/>
        <end position="481"/>
    </location>
</feature>
<gene>
    <name evidence="2" type="ORF">ISP17_03840</name>
</gene>
<sequence length="481" mass="53491">MTLSRRALLKLAGAAAGGFASGADFARAAVPPVTRFASRRPPPSKRLFTSAAVERTLALTVATIGDPELAWLFGNCYPNTLDTTVQLDTLDGRPDTFIVTGDIDAMWLRDSAAQVWPYLPLAREDKALRRLYRGLIHRQARCIAIDPYANAFLPDPRSRAALSWALHDDTDMRPGVAERKWEIDSLCWPIRLAHGYWQASGDTEPFDDDWRAAMHRVLATFRVQQRKDGRGPYRFQRMSENAAENPPLSGYGNPARPVGLIHSMFRPSDDACLYPLSVPSNFFAVTSLRQLAAMSEAIHHDRSFAADCRALADEVEKALHRYALMAGDAGGDVWAYEVDGFGNQLFMDDANAPSLSSLAYLGACPRDDARYRRTRALAWSARNPYFFDGRAAQGIGGPHQGLRMIWPMSITMRALTSDRDAEIAQCLHWLKTTHAGTGFMHEAFDQDDPAKYTRSWFAWANSLFGELIVTLAAQQPHLLTA</sequence>
<dbReference type="RefSeq" id="WP_404630208.1">
    <property type="nucleotide sequence ID" value="NZ_JADIKM010000001.1"/>
</dbReference>
<dbReference type="InterPro" id="IPR008928">
    <property type="entry name" value="6-hairpin_glycosidase_sf"/>
</dbReference>
<organism evidence="2 3">
    <name type="scientific">Dyella ginsengisoli</name>
    <dbReference type="NCBI Taxonomy" id="363848"/>
    <lineage>
        <taxon>Bacteria</taxon>
        <taxon>Pseudomonadati</taxon>
        <taxon>Pseudomonadota</taxon>
        <taxon>Gammaproteobacteria</taxon>
        <taxon>Lysobacterales</taxon>
        <taxon>Rhodanobacteraceae</taxon>
        <taxon>Dyella</taxon>
    </lineage>
</organism>
<dbReference type="InterPro" id="IPR012341">
    <property type="entry name" value="6hp_glycosidase-like_sf"/>
</dbReference>
<dbReference type="PANTHER" id="PTHR31047">
    <property type="entry name" value="MEIOTICALLY UP-REGULATED GENE 157 PROTEIN"/>
    <property type="match status" value="1"/>
</dbReference>
<dbReference type="PIRSF" id="PIRSF028846">
    <property type="entry name" value="UCP028846"/>
    <property type="match status" value="1"/>
</dbReference>
<evidence type="ECO:0000313" key="2">
    <source>
        <dbReference type="EMBL" id="MFK2903082.1"/>
    </source>
</evidence>
<comment type="caution">
    <text evidence="2">The sequence shown here is derived from an EMBL/GenBank/DDBJ whole genome shotgun (WGS) entry which is preliminary data.</text>
</comment>
<dbReference type="SMART" id="SM01149">
    <property type="entry name" value="DUF1237"/>
    <property type="match status" value="1"/>
</dbReference>
<dbReference type="Proteomes" id="UP001620460">
    <property type="component" value="Unassembled WGS sequence"/>
</dbReference>
<accession>A0ABW8JTE7</accession>
<dbReference type="PANTHER" id="PTHR31047:SF0">
    <property type="entry name" value="MEIOTICALLY UP-REGULATED GENE 157 PROTEIN"/>
    <property type="match status" value="1"/>
</dbReference>
<keyword evidence="1" id="KW-0732">Signal</keyword>
<evidence type="ECO:0000256" key="1">
    <source>
        <dbReference type="SAM" id="SignalP"/>
    </source>
</evidence>
<proteinExistence type="predicted"/>